<name>A0ABR2Y2N0_9PEZI</name>
<keyword evidence="3" id="KW-1185">Reference proteome</keyword>
<reference evidence="2 3" key="1">
    <citation type="submission" date="2024-02" db="EMBL/GenBank/DDBJ databases">
        <title>First draft genome assembly of two strains of Seiridium cardinale.</title>
        <authorList>
            <person name="Emiliani G."/>
            <person name="Scali E."/>
        </authorList>
    </citation>
    <scope>NUCLEOTIDE SEQUENCE [LARGE SCALE GENOMIC DNA]</scope>
    <source>
        <strain evidence="2 3">BM-138-000479</strain>
    </source>
</reference>
<feature type="domain" description="AB hydrolase-1" evidence="1">
    <location>
        <begin position="54"/>
        <end position="272"/>
    </location>
</feature>
<dbReference type="Pfam" id="PF12697">
    <property type="entry name" value="Abhydrolase_6"/>
    <property type="match status" value="1"/>
</dbReference>
<evidence type="ECO:0000313" key="2">
    <source>
        <dbReference type="EMBL" id="KAK9780336.1"/>
    </source>
</evidence>
<proteinExistence type="predicted"/>
<dbReference type="SUPFAM" id="SSF53474">
    <property type="entry name" value="alpha/beta-Hydrolases"/>
    <property type="match status" value="1"/>
</dbReference>
<dbReference type="GO" id="GO:0016787">
    <property type="term" value="F:hydrolase activity"/>
    <property type="evidence" value="ECO:0007669"/>
    <property type="project" value="UniProtKB-KW"/>
</dbReference>
<dbReference type="Proteomes" id="UP001465668">
    <property type="component" value="Unassembled WGS sequence"/>
</dbReference>
<accession>A0ABR2Y2N0</accession>
<organism evidence="2 3">
    <name type="scientific">Seiridium cardinale</name>
    <dbReference type="NCBI Taxonomy" id="138064"/>
    <lineage>
        <taxon>Eukaryota</taxon>
        <taxon>Fungi</taxon>
        <taxon>Dikarya</taxon>
        <taxon>Ascomycota</taxon>
        <taxon>Pezizomycotina</taxon>
        <taxon>Sordariomycetes</taxon>
        <taxon>Xylariomycetidae</taxon>
        <taxon>Amphisphaeriales</taxon>
        <taxon>Sporocadaceae</taxon>
        <taxon>Seiridium</taxon>
    </lineage>
</organism>
<gene>
    <name evidence="2" type="ORF">SCAR479_02973</name>
</gene>
<sequence>MPQLPWEAIAPPPGLPLADAQVEGLLALPNGASIWHAVLGKPIEQTLSAGEVPVVFLTGGLSHSEYYGHQVRYLMPDHTVLVFDHRGHGRTPLGDDTDITYNKLEDDLMLLLDHYHIPKAALIGWSDGAMVAWTALLNHVDRVDRIFSFGAVDDCEKNDGDAIDEYESVKQYFAQSQREWSEFHPGEDADSNFSPYYKLWKKEPKWTASMFDHVPVRWEANAAPVVWVVAADHDDWMPNEVTERLRQFIRNSSFLELPNSGHLAFVQAPEIFNSMVKHFLLDV</sequence>
<dbReference type="InterPro" id="IPR000073">
    <property type="entry name" value="AB_hydrolase_1"/>
</dbReference>
<dbReference type="Gene3D" id="3.40.50.1820">
    <property type="entry name" value="alpha/beta hydrolase"/>
    <property type="match status" value="1"/>
</dbReference>
<dbReference type="InterPro" id="IPR029058">
    <property type="entry name" value="AB_hydrolase_fold"/>
</dbReference>
<dbReference type="InterPro" id="IPR050266">
    <property type="entry name" value="AB_hydrolase_sf"/>
</dbReference>
<evidence type="ECO:0000259" key="1">
    <source>
        <dbReference type="Pfam" id="PF12697"/>
    </source>
</evidence>
<protein>
    <submittedName>
        <fullName evidence="2">AB hydrolase-1 domain-containing protein</fullName>
    </submittedName>
</protein>
<dbReference type="PANTHER" id="PTHR43798">
    <property type="entry name" value="MONOACYLGLYCEROL LIPASE"/>
    <property type="match status" value="1"/>
</dbReference>
<dbReference type="EMBL" id="JARVKM010000007">
    <property type="protein sequence ID" value="KAK9780336.1"/>
    <property type="molecule type" value="Genomic_DNA"/>
</dbReference>
<keyword evidence="2" id="KW-0378">Hydrolase</keyword>
<evidence type="ECO:0000313" key="3">
    <source>
        <dbReference type="Proteomes" id="UP001465668"/>
    </source>
</evidence>
<comment type="caution">
    <text evidence="2">The sequence shown here is derived from an EMBL/GenBank/DDBJ whole genome shotgun (WGS) entry which is preliminary data.</text>
</comment>